<evidence type="ECO:0000313" key="2">
    <source>
        <dbReference type="EMBL" id="MDT6978112.1"/>
    </source>
</evidence>
<organism evidence="2 3">
    <name type="scientific">Bacteroides fragilis</name>
    <dbReference type="NCBI Taxonomy" id="817"/>
    <lineage>
        <taxon>Bacteria</taxon>
        <taxon>Pseudomonadati</taxon>
        <taxon>Bacteroidota</taxon>
        <taxon>Bacteroidia</taxon>
        <taxon>Bacteroidales</taxon>
        <taxon>Bacteroidaceae</taxon>
        <taxon>Bacteroides</taxon>
    </lineage>
</organism>
<dbReference type="EMBL" id="JAVFHL010000002">
    <property type="protein sequence ID" value="MDT6978112.1"/>
    <property type="molecule type" value="Genomic_DNA"/>
</dbReference>
<dbReference type="Proteomes" id="UP001258434">
    <property type="component" value="Unassembled WGS sequence"/>
</dbReference>
<accession>A0ABD5G0B3</accession>
<reference evidence="2 3" key="2">
    <citation type="submission" date="2023-08" db="EMBL/GenBank/DDBJ databases">
        <authorList>
            <person name="Du M."/>
            <person name="Liu C."/>
            <person name="Liu S.-J."/>
        </authorList>
    </citation>
    <scope>NUCLEOTIDE SEQUENCE [LARGE SCALE GENOMIC DNA]</scope>
    <source>
        <strain evidence="2 3">GS077</strain>
    </source>
</reference>
<protein>
    <submittedName>
        <fullName evidence="2">Uncharacterized protein</fullName>
    </submittedName>
</protein>
<reference evidence="3" key="1">
    <citation type="submission" date="2023-07" db="EMBL/GenBank/DDBJ databases">
        <title>A gut symbiont ubiquitin homologue binds and inactivates peptidyl-prolyl isomerase to mediate the interbacterial arms race in the human gut.</title>
        <authorList>
            <person name="Jiang K."/>
            <person name="Li W."/>
            <person name="Tong M."/>
            <person name="Xu J."/>
            <person name="Chen Z."/>
            <person name="Yang Y."/>
            <person name="Zang Y."/>
            <person name="Jiao X."/>
            <person name="Liu C."/>
            <person name="Lim B."/>
            <person name="Jiang X."/>
            <person name="Wang J."/>
            <person name="Wu D."/>
            <person name="Wang M."/>
            <person name="Liu S.-J."/>
            <person name="Shao F."/>
            <person name="Gao X."/>
        </authorList>
    </citation>
    <scope>NUCLEOTIDE SEQUENCE [LARGE SCALE GENOMIC DNA]</scope>
    <source>
        <strain evidence="3">GS077</strain>
    </source>
</reference>
<comment type="caution">
    <text evidence="2">The sequence shown here is derived from an EMBL/GenBank/DDBJ whole genome shotgun (WGS) entry which is preliminary data.</text>
</comment>
<sequence>MKSKKITVIISYDYEDKNTVSNDRIADRVKNDLLKGSNPNHEKIESVTVEDNQ</sequence>
<evidence type="ECO:0000313" key="3">
    <source>
        <dbReference type="Proteomes" id="UP001258434"/>
    </source>
</evidence>
<gene>
    <name evidence="2" type="ORF">BFGS077_003424</name>
</gene>
<feature type="region of interest" description="Disordered" evidence="1">
    <location>
        <begin position="33"/>
        <end position="53"/>
    </location>
</feature>
<proteinExistence type="predicted"/>
<dbReference type="AlphaFoldDB" id="A0ABD5G0B3"/>
<dbReference type="RefSeq" id="WP_009292900.1">
    <property type="nucleotide sequence ID" value="NZ_GL945046.1"/>
</dbReference>
<evidence type="ECO:0000256" key="1">
    <source>
        <dbReference type="SAM" id="MobiDB-lite"/>
    </source>
</evidence>
<name>A0ABD5G0B3_BACFG</name>